<gene>
    <name evidence="2" type="ORF">N7G274_008416</name>
</gene>
<proteinExistence type="predicted"/>
<protein>
    <recommendedName>
        <fullName evidence="1">Catalase core domain-containing protein</fullName>
    </recommendedName>
</protein>
<dbReference type="Pfam" id="PF00199">
    <property type="entry name" value="Catalase"/>
    <property type="match status" value="1"/>
</dbReference>
<accession>A0ABR3ZYY2</accession>
<evidence type="ECO:0000313" key="2">
    <source>
        <dbReference type="EMBL" id="KAL2038894.1"/>
    </source>
</evidence>
<dbReference type="PANTHER" id="PTHR11465:SF62">
    <property type="entry name" value="CATALASE T"/>
    <property type="match status" value="1"/>
</dbReference>
<dbReference type="SUPFAM" id="SSF56634">
    <property type="entry name" value="Heme-dependent catalase-like"/>
    <property type="match status" value="1"/>
</dbReference>
<name>A0ABR3ZYY2_9LECA</name>
<reference evidence="2 3" key="1">
    <citation type="submission" date="2024-09" db="EMBL/GenBank/DDBJ databases">
        <title>Rethinking Asexuality: The Enigmatic Case of Functional Sexual Genes in Lepraria (Stereocaulaceae).</title>
        <authorList>
            <person name="Doellman M."/>
            <person name="Sun Y."/>
            <person name="Barcenas-Pena A."/>
            <person name="Lumbsch H.T."/>
            <person name="Grewe F."/>
        </authorList>
    </citation>
    <scope>NUCLEOTIDE SEQUENCE [LARGE SCALE GENOMIC DNA]</scope>
    <source>
        <strain evidence="2 3">Mercado 3170</strain>
    </source>
</reference>
<dbReference type="PANTHER" id="PTHR11465">
    <property type="entry name" value="CATALASE"/>
    <property type="match status" value="1"/>
</dbReference>
<dbReference type="InterPro" id="IPR018028">
    <property type="entry name" value="Catalase"/>
</dbReference>
<comment type="caution">
    <text evidence="2">The sequence shown here is derived from an EMBL/GenBank/DDBJ whole genome shotgun (WGS) entry which is preliminary data.</text>
</comment>
<dbReference type="InterPro" id="IPR024168">
    <property type="entry name" value="Catalase_SrpA-type_pred"/>
</dbReference>
<dbReference type="InterPro" id="IPR011614">
    <property type="entry name" value="Catalase_core"/>
</dbReference>
<feature type="domain" description="Catalase core" evidence="1">
    <location>
        <begin position="5"/>
        <end position="314"/>
    </location>
</feature>
<dbReference type="CDD" id="cd08153">
    <property type="entry name" value="srpA_like"/>
    <property type="match status" value="1"/>
</dbReference>
<dbReference type="EMBL" id="JBEFKJ010000029">
    <property type="protein sequence ID" value="KAL2038894.1"/>
    <property type="molecule type" value="Genomic_DNA"/>
</dbReference>
<dbReference type="PIRSF" id="PIRSF000296">
    <property type="entry name" value="SrpA"/>
    <property type="match status" value="1"/>
</dbReference>
<organism evidence="2 3">
    <name type="scientific">Stereocaulon virgatum</name>
    <dbReference type="NCBI Taxonomy" id="373712"/>
    <lineage>
        <taxon>Eukaryota</taxon>
        <taxon>Fungi</taxon>
        <taxon>Dikarya</taxon>
        <taxon>Ascomycota</taxon>
        <taxon>Pezizomycotina</taxon>
        <taxon>Lecanoromycetes</taxon>
        <taxon>OSLEUM clade</taxon>
        <taxon>Lecanoromycetidae</taxon>
        <taxon>Lecanorales</taxon>
        <taxon>Lecanorineae</taxon>
        <taxon>Stereocaulaceae</taxon>
        <taxon>Stereocaulon</taxon>
    </lineage>
</organism>
<sequence>MPFSSDPQIAKTSQDLVSQFHTIFGPQPGIRPAHGKGLLLAGTFHPSKAAATLTTAPHLITPTTTPLTIRFSNSTGLPNIPDTDPNANPRGIGIRFHIAEHIHTDVIAHSTPYFPTRTGAEFLEFLKALSAHPPENGGVSAVEEFLASHPAALAFVRAEKAAPSSFAREAFYGVNAFRFVDGEGRETVFRYRIVPTLGEEHLDEEGLKARSPDFLFEDMMKRVEGGEETVFKLLAQIAEEGDVVDDATVRWPESRKLVELGEVRVEKVVGENAKKQKKIIYDPIPRVEGIEASADPLLEMRANVYLISGKERRAA</sequence>
<dbReference type="InterPro" id="IPR020835">
    <property type="entry name" value="Catalase_sf"/>
</dbReference>
<dbReference type="Gene3D" id="2.40.180.10">
    <property type="entry name" value="Catalase core domain"/>
    <property type="match status" value="1"/>
</dbReference>
<dbReference type="Gene3D" id="1.20.1280.120">
    <property type="match status" value="1"/>
</dbReference>
<dbReference type="Proteomes" id="UP001590950">
    <property type="component" value="Unassembled WGS sequence"/>
</dbReference>
<evidence type="ECO:0000259" key="1">
    <source>
        <dbReference type="SMART" id="SM01060"/>
    </source>
</evidence>
<dbReference type="SMART" id="SM01060">
    <property type="entry name" value="Catalase"/>
    <property type="match status" value="1"/>
</dbReference>
<keyword evidence="3" id="KW-1185">Reference proteome</keyword>
<dbReference type="PROSITE" id="PS51402">
    <property type="entry name" value="CATALASE_3"/>
    <property type="match status" value="1"/>
</dbReference>
<evidence type="ECO:0000313" key="3">
    <source>
        <dbReference type="Proteomes" id="UP001590950"/>
    </source>
</evidence>